<dbReference type="Proteomes" id="UP001175227">
    <property type="component" value="Unassembled WGS sequence"/>
</dbReference>
<keyword evidence="1" id="KW-0472">Membrane</keyword>
<keyword evidence="1" id="KW-1133">Transmembrane helix</keyword>
<protein>
    <submittedName>
        <fullName evidence="2">Uncharacterized protein</fullName>
    </submittedName>
</protein>
<comment type="caution">
    <text evidence="2">The sequence shown here is derived from an EMBL/GenBank/DDBJ whole genome shotgun (WGS) entry which is preliminary data.</text>
</comment>
<evidence type="ECO:0000313" key="3">
    <source>
        <dbReference type="Proteomes" id="UP001175227"/>
    </source>
</evidence>
<feature type="transmembrane region" description="Helical" evidence="1">
    <location>
        <begin position="17"/>
        <end position="35"/>
    </location>
</feature>
<reference evidence="2" key="1">
    <citation type="submission" date="2023-06" db="EMBL/GenBank/DDBJ databases">
        <authorList>
            <consortium name="Lawrence Berkeley National Laboratory"/>
            <person name="Ahrendt S."/>
            <person name="Sahu N."/>
            <person name="Indic B."/>
            <person name="Wong-Bajracharya J."/>
            <person name="Merenyi Z."/>
            <person name="Ke H.-M."/>
            <person name="Monk M."/>
            <person name="Kocsube S."/>
            <person name="Drula E."/>
            <person name="Lipzen A."/>
            <person name="Balint B."/>
            <person name="Henrissat B."/>
            <person name="Andreopoulos B."/>
            <person name="Martin F.M."/>
            <person name="Harder C.B."/>
            <person name="Rigling D."/>
            <person name="Ford K.L."/>
            <person name="Foster G.D."/>
            <person name="Pangilinan J."/>
            <person name="Papanicolaou A."/>
            <person name="Barry K."/>
            <person name="LaButti K."/>
            <person name="Viragh M."/>
            <person name="Koriabine M."/>
            <person name="Yan M."/>
            <person name="Riley R."/>
            <person name="Champramary S."/>
            <person name="Plett K.L."/>
            <person name="Tsai I.J."/>
            <person name="Slot J."/>
            <person name="Sipos G."/>
            <person name="Plett J."/>
            <person name="Nagy L.G."/>
            <person name="Grigoriev I.V."/>
        </authorList>
    </citation>
    <scope>NUCLEOTIDE SEQUENCE</scope>
    <source>
        <strain evidence="2">ICMP 16352</strain>
    </source>
</reference>
<feature type="non-terminal residue" evidence="2">
    <location>
        <position position="67"/>
    </location>
</feature>
<name>A0AA39T9R5_9AGAR</name>
<evidence type="ECO:0000256" key="1">
    <source>
        <dbReference type="SAM" id="Phobius"/>
    </source>
</evidence>
<accession>A0AA39T9R5</accession>
<feature type="transmembrane region" description="Helical" evidence="1">
    <location>
        <begin position="47"/>
        <end position="66"/>
    </location>
</feature>
<organism evidence="2 3">
    <name type="scientific">Armillaria novae-zelandiae</name>
    <dbReference type="NCBI Taxonomy" id="153914"/>
    <lineage>
        <taxon>Eukaryota</taxon>
        <taxon>Fungi</taxon>
        <taxon>Dikarya</taxon>
        <taxon>Basidiomycota</taxon>
        <taxon>Agaricomycotina</taxon>
        <taxon>Agaricomycetes</taxon>
        <taxon>Agaricomycetidae</taxon>
        <taxon>Agaricales</taxon>
        <taxon>Marasmiineae</taxon>
        <taxon>Physalacriaceae</taxon>
        <taxon>Armillaria</taxon>
    </lineage>
</organism>
<dbReference type="EMBL" id="JAUEPR010000026">
    <property type="protein sequence ID" value="KAK0474536.1"/>
    <property type="molecule type" value="Genomic_DNA"/>
</dbReference>
<keyword evidence="1" id="KW-0812">Transmembrane</keyword>
<keyword evidence="3" id="KW-1185">Reference proteome</keyword>
<evidence type="ECO:0000313" key="2">
    <source>
        <dbReference type="EMBL" id="KAK0474536.1"/>
    </source>
</evidence>
<sequence>IIWGVIGPARLFSQGQVYYALVFFFLIGFLVIFSRTGTIPPASAINYVPWTIVMFIFQYVICWCHFS</sequence>
<dbReference type="AlphaFoldDB" id="A0AA39T9R5"/>
<gene>
    <name evidence="2" type="ORF">IW261DRAFT_1498084</name>
</gene>
<proteinExistence type="predicted"/>